<dbReference type="RefSeq" id="WP_044500570.1">
    <property type="nucleotide sequence ID" value="NZ_LK391969.1"/>
</dbReference>
<organism evidence="2">
    <name type="scientific">Pseudomonas saudimassiliensis</name>
    <dbReference type="NCBI Taxonomy" id="1461581"/>
    <lineage>
        <taxon>Bacteria</taxon>
        <taxon>Pseudomonadati</taxon>
        <taxon>Pseudomonadota</taxon>
        <taxon>Gammaproteobacteria</taxon>
        <taxon>Pseudomonadales</taxon>
        <taxon>Pseudomonadaceae</taxon>
        <taxon>Pseudomonas</taxon>
    </lineage>
</organism>
<name>A0A078MN51_9PSED</name>
<dbReference type="OrthoDB" id="9785737at2"/>
<feature type="transmembrane region" description="Helical" evidence="1">
    <location>
        <begin position="576"/>
        <end position="601"/>
    </location>
</feature>
<dbReference type="AlphaFoldDB" id="A0A078MN51"/>
<keyword evidence="1" id="KW-0812">Transmembrane</keyword>
<keyword evidence="1" id="KW-0472">Membrane</keyword>
<keyword evidence="1" id="KW-1133">Transmembrane helix</keyword>
<accession>A0A078MN51</accession>
<gene>
    <name evidence="2" type="ORF">BN1049_02613</name>
</gene>
<sequence>MGSSSTHRWKFFRAGGFDQVQLETPEDLLALRSLDQKLWAALACPVKNLELDQRMLAYIDGNNDGRIRAPEILDAVDWTLVRLADPHSLFRNDPLTLTSFSDQPEGHRLSLAAQRLLKVLGRDELQGLTTDDTDNLAALFPPAEANGDGLVPASLATDADLKVAIADIINCLGAEQDRSGEPAVSAAGINNFFAQAQQVHQWQQGAEQHGVLSLGPDDEQAIAAISALRDKIDDYFTRVEMVAFDPRAASIMNADEAELARLSGRNLADAREVADLPLASLQHGESLPLGSGINPAWRAAMEALREHVVKPVLGDVDAITRSQWQELTARSNAYFAWQASKPQVGILQCLSVERIVELVEQGIQARLLELVALDLEVAEAAGGLVDLDKLLRLQRGLVTLLRNFISFQDFYCRKDKAIFQAGRLYIDGRSCDLVVEVGDVEAHARVATNSESFLLYCACTRRGQPVRERESLNIVAAVTAGSESELLVGRNGLFYDRQGNDWDATVVKVVQNAISVREAFWSPYRRVSRLVSEQIQKLAASRDDALVNKTAARVGSGTDAAAEASTMSKTFDIAKFAGIFAAIGLAVGALGAAMAAIFSGLMSLQWWQWPLVVVGVLLAISGPSMLMAWFKLRRRNLGPILDANGWAVNTQARINIAFGTALTQLAHLPAGSARALRDPYAARRPLWPWLLVVLIVLGVLFYAVQADWFGAPPVVETVPAQ</sequence>
<evidence type="ECO:0000256" key="1">
    <source>
        <dbReference type="SAM" id="Phobius"/>
    </source>
</evidence>
<evidence type="ECO:0008006" key="3">
    <source>
        <dbReference type="Google" id="ProtNLM"/>
    </source>
</evidence>
<dbReference type="PATRIC" id="fig|1461581.3.peg.2573"/>
<dbReference type="EMBL" id="LM997413">
    <property type="protein sequence ID" value="CEA06231.1"/>
    <property type="molecule type" value="Genomic_DNA"/>
</dbReference>
<reference evidence="2" key="1">
    <citation type="submission" date="2014-07" db="EMBL/GenBank/DDBJ databases">
        <authorList>
            <person name="Urmite Genomes Urmite Genomes"/>
        </authorList>
    </citation>
    <scope>NUCLEOTIDE SEQUENCE</scope>
    <source>
        <strain evidence="2">12M76_air</strain>
    </source>
</reference>
<evidence type="ECO:0000313" key="2">
    <source>
        <dbReference type="EMBL" id="CEA06231.1"/>
    </source>
</evidence>
<proteinExistence type="predicted"/>
<dbReference type="EMBL" id="LK391969">
    <property type="protein sequence ID" value="CEF27656.1"/>
    <property type="molecule type" value="Genomic_DNA"/>
</dbReference>
<protein>
    <recommendedName>
        <fullName evidence="3">EF-hand domain-containing protein</fullName>
    </recommendedName>
</protein>
<feature type="transmembrane region" description="Helical" evidence="1">
    <location>
        <begin position="686"/>
        <end position="704"/>
    </location>
</feature>
<feature type="transmembrane region" description="Helical" evidence="1">
    <location>
        <begin position="607"/>
        <end position="630"/>
    </location>
</feature>